<evidence type="ECO:0008006" key="3">
    <source>
        <dbReference type="Google" id="ProtNLM"/>
    </source>
</evidence>
<proteinExistence type="predicted"/>
<evidence type="ECO:0000313" key="2">
    <source>
        <dbReference type="Proteomes" id="UP001320272"/>
    </source>
</evidence>
<gene>
    <name evidence="1" type="ORF">HOP59_20845</name>
</gene>
<reference evidence="1 2" key="1">
    <citation type="journal article" date="2021" name="Front. Microbiol.">
        <title>Aerobic Denitrification and Heterotrophic Sulfur Oxidation in the Genus Halomonas Revealed by Six Novel Species Characterizations and Genome-Based Analysis.</title>
        <authorList>
            <person name="Wang L."/>
            <person name="Shao Z."/>
        </authorList>
    </citation>
    <scope>NUCLEOTIDE SEQUENCE [LARGE SCALE GENOMIC DNA]</scope>
    <source>
        <strain evidence="1 2">MCCC 1A11058</strain>
    </source>
</reference>
<dbReference type="RefSeq" id="WP_010628064.1">
    <property type="nucleotide sequence ID" value="NZ_JABFTV010000013.1"/>
</dbReference>
<evidence type="ECO:0000313" key="1">
    <source>
        <dbReference type="EMBL" id="MCE8026581.1"/>
    </source>
</evidence>
<protein>
    <recommendedName>
        <fullName evidence="3">Sigma-70 family RNA polymerase sigma factor</fullName>
    </recommendedName>
</protein>
<dbReference type="Proteomes" id="UP001320272">
    <property type="component" value="Unassembled WGS sequence"/>
</dbReference>
<name>A0ABS9AXU7_9GAMM</name>
<comment type="caution">
    <text evidence="1">The sequence shown here is derived from an EMBL/GenBank/DDBJ whole genome shotgun (WGS) entry which is preliminary data.</text>
</comment>
<dbReference type="InterPro" id="IPR029787">
    <property type="entry name" value="Nucleotide_cyclase"/>
</dbReference>
<keyword evidence="2" id="KW-1185">Reference proteome</keyword>
<accession>A0ABS9AXU7</accession>
<organism evidence="1 2">
    <name type="scientific">Billgrantia aerodenitrificans</name>
    <dbReference type="NCBI Taxonomy" id="2733483"/>
    <lineage>
        <taxon>Bacteria</taxon>
        <taxon>Pseudomonadati</taxon>
        <taxon>Pseudomonadota</taxon>
        <taxon>Gammaproteobacteria</taxon>
        <taxon>Oceanospirillales</taxon>
        <taxon>Halomonadaceae</taxon>
        <taxon>Billgrantia</taxon>
    </lineage>
</organism>
<dbReference type="EMBL" id="JABFTV010000013">
    <property type="protein sequence ID" value="MCE8026581.1"/>
    <property type="molecule type" value="Genomic_DNA"/>
</dbReference>
<dbReference type="SUPFAM" id="SSF55073">
    <property type="entry name" value="Nucleotide cyclase"/>
    <property type="match status" value="1"/>
</dbReference>
<dbReference type="Gene3D" id="3.30.70.1230">
    <property type="entry name" value="Nucleotide cyclase"/>
    <property type="match status" value="1"/>
</dbReference>
<sequence length="213" mass="23915">MAQRIAVLTGDLVDSRKASDPQRLFQVLDTAIEAITVRYGGQSERYRGDGFQIALPDPTVAMPAAVLLRAALIRHSEEHQRWDARIAVAIGQDAWQPGQRVTEASGEVFVRSGQTLDTMSEGTAHLALSLVEEPNSECLALLTRFVDDLLDGWSRYSAETVYLSLWHEESQQALAKRLGISQPSVHKRLRAARWALLDDYLRYLGQRFKDDPR</sequence>